<dbReference type="InterPro" id="IPR008806">
    <property type="entry name" value="RNA_pol_III_Rpc82_C"/>
</dbReference>
<evidence type="ECO:0000256" key="2">
    <source>
        <dbReference type="ARBA" id="ARBA00022478"/>
    </source>
</evidence>
<dbReference type="GO" id="GO:0005666">
    <property type="term" value="C:RNA polymerase III complex"/>
    <property type="evidence" value="ECO:0007669"/>
    <property type="project" value="UniProtKB-UniRule"/>
</dbReference>
<keyword evidence="11" id="KW-1185">Reference proteome</keyword>
<dbReference type="InterPro" id="IPR036388">
    <property type="entry name" value="WH-like_DNA-bd_sf"/>
</dbReference>
<feature type="domain" description="DNA-directed RNA polymerase III subunit RPC3 winged-helix" evidence="9">
    <location>
        <begin position="391"/>
        <end position="452"/>
    </location>
</feature>
<keyword evidence="3 6" id="KW-0804">Transcription</keyword>
<dbReference type="Proteomes" id="UP001182556">
    <property type="component" value="Unassembled WGS sequence"/>
</dbReference>
<evidence type="ECO:0000313" key="10">
    <source>
        <dbReference type="EMBL" id="KAK1926973.1"/>
    </source>
</evidence>
<evidence type="ECO:0000259" key="8">
    <source>
        <dbReference type="Pfam" id="PF08221"/>
    </source>
</evidence>
<evidence type="ECO:0000256" key="5">
    <source>
        <dbReference type="ARBA" id="ARBA00025127"/>
    </source>
</evidence>
<evidence type="ECO:0000256" key="3">
    <source>
        <dbReference type="ARBA" id="ARBA00023163"/>
    </source>
</evidence>
<evidence type="ECO:0000256" key="4">
    <source>
        <dbReference type="ARBA" id="ARBA00023242"/>
    </source>
</evidence>
<organism evidence="10 11">
    <name type="scientific">Papiliotrema laurentii</name>
    <name type="common">Cryptococcus laurentii</name>
    <dbReference type="NCBI Taxonomy" id="5418"/>
    <lineage>
        <taxon>Eukaryota</taxon>
        <taxon>Fungi</taxon>
        <taxon>Dikarya</taxon>
        <taxon>Basidiomycota</taxon>
        <taxon>Agaricomycotina</taxon>
        <taxon>Tremellomycetes</taxon>
        <taxon>Tremellales</taxon>
        <taxon>Rhynchogastremaceae</taxon>
        <taxon>Papiliotrema</taxon>
    </lineage>
</organism>
<evidence type="ECO:0000256" key="1">
    <source>
        <dbReference type="ARBA" id="ARBA00004123"/>
    </source>
</evidence>
<dbReference type="GO" id="GO:0006351">
    <property type="term" value="P:DNA-templated transcription"/>
    <property type="evidence" value="ECO:0007669"/>
    <property type="project" value="InterPro"/>
</dbReference>
<name>A0AAD9FVK2_PAPLA</name>
<gene>
    <name evidence="10" type="ORF">DB88DRAFT_5396</name>
</gene>
<dbReference type="EMBL" id="JAODAN010000001">
    <property type="protein sequence ID" value="KAK1926973.1"/>
    <property type="molecule type" value="Genomic_DNA"/>
</dbReference>
<evidence type="ECO:0000259" key="9">
    <source>
        <dbReference type="Pfam" id="PF22536"/>
    </source>
</evidence>
<protein>
    <recommendedName>
        <fullName evidence="6">DNA-directed RNA polymerase III subunit RPC3</fullName>
        <shortName evidence="6">RNA polymerase III subunit C3</shortName>
    </recommendedName>
</protein>
<comment type="similarity">
    <text evidence="6">Belongs to the RNA polymerase beta chain family.</text>
</comment>
<evidence type="ECO:0000256" key="6">
    <source>
        <dbReference type="RuleBase" id="RU367076"/>
    </source>
</evidence>
<dbReference type="InterPro" id="IPR055207">
    <property type="entry name" value="POLR3C_WHD"/>
</dbReference>
<comment type="function">
    <text evidence="5 6">DNA-dependent RNA polymerase catalyzes the transcription of DNA into RNA using the four ribonucleoside triphosphates as substrates. Specific core component of RNA polymerase III which synthesizes small RNAs, such as 5S rRNA and tRNAs.</text>
</comment>
<feature type="domain" description="RNA polymerase III subunit RPC82-related helix-turn-helix" evidence="8">
    <location>
        <begin position="13"/>
        <end position="68"/>
    </location>
</feature>
<dbReference type="Pfam" id="PF08221">
    <property type="entry name" value="HTH_9"/>
    <property type="match status" value="1"/>
</dbReference>
<sequence>MADLGATKESVRLCTWIVRDAFGEIVARVASTLLNRGQSASFSIQRLAGLPRQQVLKALVILTQHNLILTNGASFWDTGDEEKYEFNLPECLLRLRWARILSIAEQRFGPVGVDVIRQIMVYGKLKAPEIAIASGNPDPLYHTQVEEMVIKLLREGFLQPTSLEMAIAYEARFDRKFSAIKTSKRNELGGGAMAFTARDLDVLRDDTARNLRLEDEDLRDTGRALIKSERPGYKKGKMRGDDRYQWSIRPNVALRLNNDRFGVVIRDEVIVKAASDRWNDAAAEVVRALLKAVFNEKSRLNNHASTQATADEIEKNIPKGKVGLLQAGVSGFKSKVLADLIPIYLNTMSNVDNLDRESNPFLSLDPSGRAAFQVEFEAIAVKARANLLLDLVRGTLGGRGARVLAAVAKAHHITEQQVRDCAMMPLREVRSLLAALQNQHLVELSEISKFPQAKRQFMTSTSEHHMWSIDLPRAYNALLTNTYKVMGNILQRQASERAKRDGALGREEFAIKRGQTRDALSTKDKEDLDELDDVLRKLRLAEVRCEMTIFMIRDLPGWPSKLNKVAEEKEY</sequence>
<dbReference type="GO" id="GO:0003697">
    <property type="term" value="F:single-stranded DNA binding"/>
    <property type="evidence" value="ECO:0007669"/>
    <property type="project" value="UniProtKB-UniRule"/>
</dbReference>
<comment type="subcellular location">
    <subcellularLocation>
        <location evidence="1 6">Nucleus</location>
    </subcellularLocation>
</comment>
<proteinExistence type="inferred from homology"/>
<dbReference type="InterPro" id="IPR013197">
    <property type="entry name" value="RNA_pol_III_RPC82-rel_HTH"/>
</dbReference>
<dbReference type="Pfam" id="PF05645">
    <property type="entry name" value="RNA_pol_Rpc82"/>
    <property type="match status" value="1"/>
</dbReference>
<evidence type="ECO:0000313" key="11">
    <source>
        <dbReference type="Proteomes" id="UP001182556"/>
    </source>
</evidence>
<dbReference type="InterPro" id="IPR039748">
    <property type="entry name" value="RPC3"/>
</dbReference>
<dbReference type="PANTHER" id="PTHR12949">
    <property type="entry name" value="RNA POLYMERASE III DNA DIRECTED -RELATED"/>
    <property type="match status" value="1"/>
</dbReference>
<comment type="caution">
    <text evidence="10">The sequence shown here is derived from an EMBL/GenBank/DDBJ whole genome shotgun (WGS) entry which is preliminary data.</text>
</comment>
<dbReference type="Pfam" id="PF22536">
    <property type="entry name" value="WHD_POLR3C"/>
    <property type="match status" value="1"/>
</dbReference>
<keyword evidence="2 6" id="KW-0240">DNA-directed RNA polymerase</keyword>
<keyword evidence="4 6" id="KW-0539">Nucleus</keyword>
<dbReference type="AlphaFoldDB" id="A0AAD9FVK2"/>
<evidence type="ECO:0000259" key="7">
    <source>
        <dbReference type="Pfam" id="PF05645"/>
    </source>
</evidence>
<dbReference type="PANTHER" id="PTHR12949:SF0">
    <property type="entry name" value="DNA-DIRECTED RNA POLYMERASE III SUBUNIT RPC3"/>
    <property type="match status" value="1"/>
</dbReference>
<dbReference type="Gene3D" id="1.10.10.10">
    <property type="entry name" value="Winged helix-like DNA-binding domain superfamily/Winged helix DNA-binding domain"/>
    <property type="match status" value="3"/>
</dbReference>
<accession>A0AAD9FVK2</accession>
<feature type="domain" description="RNA polymerase III Rpc82 C -terminal" evidence="7">
    <location>
        <begin position="208"/>
        <end position="319"/>
    </location>
</feature>
<reference evidence="10" key="1">
    <citation type="submission" date="2023-02" db="EMBL/GenBank/DDBJ databases">
        <title>Identification and recombinant expression of a fungal hydrolase from Papiliotrema laurentii that hydrolyzes apple cutin and clears colloidal polyester polyurethane.</title>
        <authorList>
            <consortium name="DOE Joint Genome Institute"/>
            <person name="Roman V.A."/>
            <person name="Bojanowski C."/>
            <person name="Crable B.R."/>
            <person name="Wagner D.N."/>
            <person name="Hung C.S."/>
            <person name="Nadeau L.J."/>
            <person name="Schratz L."/>
            <person name="Haridas S."/>
            <person name="Pangilinan J."/>
            <person name="Lipzen A."/>
            <person name="Na H."/>
            <person name="Yan M."/>
            <person name="Ng V."/>
            <person name="Grigoriev I.V."/>
            <person name="Spatafora J.W."/>
            <person name="Barlow D."/>
            <person name="Biffinger J."/>
            <person name="Kelley-Loughnane N."/>
            <person name="Varaljay V.A."/>
            <person name="Crookes-Goodson W.J."/>
        </authorList>
    </citation>
    <scope>NUCLEOTIDE SEQUENCE</scope>
    <source>
        <strain evidence="10">5307AH</strain>
    </source>
</reference>
<comment type="subunit">
    <text evidence="6">Component of the RNA polymerase III (Pol III) complex consisting of 17 subunits.</text>
</comment>